<dbReference type="RefSeq" id="WP_066765092.1">
    <property type="nucleotide sequence ID" value="NZ_BMIO01000014.1"/>
</dbReference>
<dbReference type="InterPro" id="IPR004099">
    <property type="entry name" value="Pyr_nucl-diS_OxRdtase_dimer"/>
</dbReference>
<dbReference type="NCBIfam" id="NF004939">
    <property type="entry name" value="PRK06292.1-1"/>
    <property type="match status" value="1"/>
</dbReference>
<dbReference type="PANTHER" id="PTHR43014">
    <property type="entry name" value="MERCURIC REDUCTASE"/>
    <property type="match status" value="1"/>
</dbReference>
<dbReference type="InterPro" id="IPR016156">
    <property type="entry name" value="FAD/NAD-linked_Rdtase_dimer_sf"/>
</dbReference>
<sequence length="470" mass="49756">MTDVLRCDVAIIGAGTAGIAAERSARANGASTLLIDPYFDGTLCANTGCMPSKLLIAAAKEAHRVRKAEMFGISVGDVRIDGPTVMDRLRSERDRFARLTRESIAELPDEILIKSRARFLGPARLGLYDGREVQANAIIIATGAKPVMPPAFEALGDLVKTHETIFELEDLPRRLAVVGAGPIGLELSQAFARLGVEVSLFDKSDEIGKVRCKRVHETLRKVIESDLSLHLGCDVEPEKTGDAVTIRWSGSESGEAEFDLVLAALGRPPYLDGLDLDKADLACDDHGVPCHDRATMRCGDSAVFIAGDVAADIPLLHEASHDGAIAGRNAAALPARIKTSRNVSFSITFTDPPTASIGNSEEDGAVTGTVDFGDQGRARVEGRNRGTLTLYAAAPDGRLIGADLCAPAGEHLAHLLAWAIETGTTASAMLELPFYHPTIEEGLKSALRTICAATPIPLPQDRDSGAPSGA</sequence>
<accession>A0A917DP65</accession>
<gene>
    <name evidence="6" type="ORF">GCM10010989_29430</name>
</gene>
<dbReference type="InterPro" id="IPR023753">
    <property type="entry name" value="FAD/NAD-binding_dom"/>
</dbReference>
<evidence type="ECO:0000256" key="2">
    <source>
        <dbReference type="ARBA" id="ARBA00022630"/>
    </source>
</evidence>
<evidence type="ECO:0000256" key="1">
    <source>
        <dbReference type="ARBA" id="ARBA00001974"/>
    </source>
</evidence>
<protein>
    <submittedName>
        <fullName evidence="6">Dihydrolipoyl dehydrogenase</fullName>
    </submittedName>
</protein>
<evidence type="ECO:0000259" key="5">
    <source>
        <dbReference type="Pfam" id="PF07992"/>
    </source>
</evidence>
<comment type="cofactor">
    <cofactor evidence="1">
        <name>FAD</name>
        <dbReference type="ChEBI" id="CHEBI:57692"/>
    </cofactor>
</comment>
<dbReference type="SUPFAM" id="SSF55424">
    <property type="entry name" value="FAD/NAD-linked reductases, dimerisation (C-terminal) domain"/>
    <property type="match status" value="1"/>
</dbReference>
<dbReference type="PRINTS" id="PR00411">
    <property type="entry name" value="PNDRDTASEI"/>
</dbReference>
<dbReference type="EMBL" id="BMIO01000014">
    <property type="protein sequence ID" value="GGD53370.1"/>
    <property type="molecule type" value="Genomic_DNA"/>
</dbReference>
<keyword evidence="7" id="KW-1185">Reference proteome</keyword>
<evidence type="ECO:0000259" key="4">
    <source>
        <dbReference type="Pfam" id="PF02852"/>
    </source>
</evidence>
<keyword evidence="3" id="KW-0274">FAD</keyword>
<proteinExistence type="predicted"/>
<dbReference type="InterPro" id="IPR036188">
    <property type="entry name" value="FAD/NAD-bd_sf"/>
</dbReference>
<dbReference type="PRINTS" id="PR00368">
    <property type="entry name" value="FADPNR"/>
</dbReference>
<dbReference type="PANTHER" id="PTHR43014:SF4">
    <property type="entry name" value="PYRIDINE NUCLEOTIDE-DISULFIDE OXIDOREDUCTASE RCLA-RELATED"/>
    <property type="match status" value="1"/>
</dbReference>
<reference evidence="6 7" key="1">
    <citation type="journal article" date="2014" name="Int. J. Syst. Evol. Microbiol.">
        <title>Complete genome sequence of Corynebacterium casei LMG S-19264T (=DSM 44701T), isolated from a smear-ripened cheese.</title>
        <authorList>
            <consortium name="US DOE Joint Genome Institute (JGI-PGF)"/>
            <person name="Walter F."/>
            <person name="Albersmeier A."/>
            <person name="Kalinowski J."/>
            <person name="Ruckert C."/>
        </authorList>
    </citation>
    <scope>NUCLEOTIDE SEQUENCE [LARGE SCALE GENOMIC DNA]</scope>
    <source>
        <strain evidence="6 7">CGMCC 1.15358</strain>
    </source>
</reference>
<dbReference type="Pfam" id="PF02852">
    <property type="entry name" value="Pyr_redox_dim"/>
    <property type="match status" value="1"/>
</dbReference>
<dbReference type="GO" id="GO:0050660">
    <property type="term" value="F:flavin adenine dinucleotide binding"/>
    <property type="evidence" value="ECO:0007669"/>
    <property type="project" value="TreeGrafter"/>
</dbReference>
<comment type="caution">
    <text evidence="6">The sequence shown here is derived from an EMBL/GenBank/DDBJ whole genome shotgun (WGS) entry which is preliminary data.</text>
</comment>
<dbReference type="SUPFAM" id="SSF51905">
    <property type="entry name" value="FAD/NAD(P)-binding domain"/>
    <property type="match status" value="1"/>
</dbReference>
<dbReference type="OrthoDB" id="7410809at2"/>
<evidence type="ECO:0000313" key="7">
    <source>
        <dbReference type="Proteomes" id="UP000598997"/>
    </source>
</evidence>
<keyword evidence="2" id="KW-0285">Flavoprotein</keyword>
<organism evidence="6 7">
    <name type="scientific">Croceicoccus pelagius</name>
    <dbReference type="NCBI Taxonomy" id="1703341"/>
    <lineage>
        <taxon>Bacteria</taxon>
        <taxon>Pseudomonadati</taxon>
        <taxon>Pseudomonadota</taxon>
        <taxon>Alphaproteobacteria</taxon>
        <taxon>Sphingomonadales</taxon>
        <taxon>Erythrobacteraceae</taxon>
        <taxon>Croceicoccus</taxon>
    </lineage>
</organism>
<dbReference type="Proteomes" id="UP000598997">
    <property type="component" value="Unassembled WGS sequence"/>
</dbReference>
<dbReference type="Gene3D" id="3.50.50.60">
    <property type="entry name" value="FAD/NAD(P)-binding domain"/>
    <property type="match status" value="2"/>
</dbReference>
<name>A0A917DP65_9SPHN</name>
<dbReference type="AlphaFoldDB" id="A0A917DP65"/>
<evidence type="ECO:0000313" key="6">
    <source>
        <dbReference type="EMBL" id="GGD53370.1"/>
    </source>
</evidence>
<feature type="domain" description="Pyridine nucleotide-disulphide oxidoreductase dimerisation" evidence="4">
    <location>
        <begin position="346"/>
        <end position="446"/>
    </location>
</feature>
<feature type="domain" description="FAD/NAD(P)-binding" evidence="5">
    <location>
        <begin position="8"/>
        <end position="323"/>
    </location>
</feature>
<dbReference type="Gene3D" id="3.30.390.30">
    <property type="match status" value="1"/>
</dbReference>
<dbReference type="GO" id="GO:0003955">
    <property type="term" value="F:NAD(P)H dehydrogenase (quinone) activity"/>
    <property type="evidence" value="ECO:0007669"/>
    <property type="project" value="TreeGrafter"/>
</dbReference>
<dbReference type="Pfam" id="PF07992">
    <property type="entry name" value="Pyr_redox_2"/>
    <property type="match status" value="1"/>
</dbReference>
<evidence type="ECO:0000256" key="3">
    <source>
        <dbReference type="ARBA" id="ARBA00022827"/>
    </source>
</evidence>